<dbReference type="InterPro" id="IPR025309">
    <property type="entry name" value="KTSC_dom"/>
</dbReference>
<organism evidence="2 3">
    <name type="scientific">Halobellus rarus</name>
    <dbReference type="NCBI Taxonomy" id="1126237"/>
    <lineage>
        <taxon>Archaea</taxon>
        <taxon>Methanobacteriati</taxon>
        <taxon>Methanobacteriota</taxon>
        <taxon>Stenosarchaea group</taxon>
        <taxon>Halobacteria</taxon>
        <taxon>Halobacteriales</taxon>
        <taxon>Haloferacaceae</taxon>
        <taxon>Halobellus</taxon>
    </lineage>
</organism>
<dbReference type="RefSeq" id="WP_310930783.1">
    <property type="nucleotide sequence ID" value="NZ_JBHUDK010000016.1"/>
</dbReference>
<proteinExistence type="predicted"/>
<evidence type="ECO:0000313" key="3">
    <source>
        <dbReference type="Proteomes" id="UP001597085"/>
    </source>
</evidence>
<reference evidence="2 3" key="1">
    <citation type="journal article" date="2019" name="Int. J. Syst. Evol. Microbiol.">
        <title>The Global Catalogue of Microorganisms (GCM) 10K type strain sequencing project: providing services to taxonomists for standard genome sequencing and annotation.</title>
        <authorList>
            <consortium name="The Broad Institute Genomics Platform"/>
            <consortium name="The Broad Institute Genome Sequencing Center for Infectious Disease"/>
            <person name="Wu L."/>
            <person name="Ma J."/>
        </authorList>
    </citation>
    <scope>NUCLEOTIDE SEQUENCE [LARGE SCALE GENOMIC DNA]</scope>
    <source>
        <strain evidence="2 3">CGMCC 1.12121</strain>
    </source>
</reference>
<sequence>MNRTPVSSSNLRSVGYDSATNTLEIEFHGGRVYQYFNVPESVYNGLMNAASHGKYHHRRIKDKFPYERIR</sequence>
<dbReference type="GeneID" id="301690180"/>
<dbReference type="Pfam" id="PF13619">
    <property type="entry name" value="KTSC"/>
    <property type="match status" value="1"/>
</dbReference>
<dbReference type="EMBL" id="JBHUDK010000016">
    <property type="protein sequence ID" value="MFD1600636.1"/>
    <property type="molecule type" value="Genomic_DNA"/>
</dbReference>
<comment type="caution">
    <text evidence="2">The sequence shown here is derived from an EMBL/GenBank/DDBJ whole genome shotgun (WGS) entry which is preliminary data.</text>
</comment>
<accession>A0ABD6CS90</accession>
<evidence type="ECO:0000259" key="1">
    <source>
        <dbReference type="Pfam" id="PF13619"/>
    </source>
</evidence>
<evidence type="ECO:0000313" key="2">
    <source>
        <dbReference type="EMBL" id="MFD1600636.1"/>
    </source>
</evidence>
<dbReference type="AlphaFoldDB" id="A0ABD6CS90"/>
<gene>
    <name evidence="2" type="ORF">ACFSBX_16985</name>
</gene>
<dbReference type="Proteomes" id="UP001597085">
    <property type="component" value="Unassembled WGS sequence"/>
</dbReference>
<feature type="domain" description="KTSC" evidence="1">
    <location>
        <begin position="7"/>
        <end position="64"/>
    </location>
</feature>
<protein>
    <submittedName>
        <fullName evidence="2">KTSC domain-containing protein</fullName>
    </submittedName>
</protein>
<keyword evidence="3" id="KW-1185">Reference proteome</keyword>
<name>A0ABD6CS90_9EURY</name>